<reference evidence="5" key="1">
    <citation type="journal article" date="2014" name="Science">
        <title>The coffee genome provides insight into the convergent evolution of caffeine biosynthesis.</title>
        <authorList>
            <person name="Denoeud F."/>
            <person name="Carretero-Paulet L."/>
            <person name="Dereeper A."/>
            <person name="Droc G."/>
            <person name="Guyot R."/>
            <person name="Pietrella M."/>
            <person name="Zheng C."/>
            <person name="Alberti A."/>
            <person name="Anthony F."/>
            <person name="Aprea G."/>
            <person name="Aury J.M."/>
            <person name="Bento P."/>
            <person name="Bernard M."/>
            <person name="Bocs S."/>
            <person name="Campa C."/>
            <person name="Cenci A."/>
            <person name="Combes M.C."/>
            <person name="Crouzillat D."/>
            <person name="Da Silva C."/>
            <person name="Daddiego L."/>
            <person name="De Bellis F."/>
            <person name="Dussert S."/>
            <person name="Garsmeur O."/>
            <person name="Gayraud T."/>
            <person name="Guignon V."/>
            <person name="Jahn K."/>
            <person name="Jamilloux V."/>
            <person name="Joet T."/>
            <person name="Labadie K."/>
            <person name="Lan T."/>
            <person name="Leclercq J."/>
            <person name="Lepelley M."/>
            <person name="Leroy T."/>
            <person name="Li L.T."/>
            <person name="Librado P."/>
            <person name="Lopez L."/>
            <person name="Munoz A."/>
            <person name="Noel B."/>
            <person name="Pallavicini A."/>
            <person name="Perrotta G."/>
            <person name="Poncet V."/>
            <person name="Pot D."/>
            <person name="Priyono X."/>
            <person name="Rigoreau M."/>
            <person name="Rouard M."/>
            <person name="Rozas J."/>
            <person name="Tranchant-Dubreuil C."/>
            <person name="VanBuren R."/>
            <person name="Zhang Q."/>
            <person name="Andrade A.C."/>
            <person name="Argout X."/>
            <person name="Bertrand B."/>
            <person name="de Kochko A."/>
            <person name="Graziosi G."/>
            <person name="Henry R.J."/>
            <person name="Jayarama X."/>
            <person name="Ming R."/>
            <person name="Nagai C."/>
            <person name="Rounsley S."/>
            <person name="Sankoff D."/>
            <person name="Giuliano G."/>
            <person name="Albert V.A."/>
            <person name="Wincker P."/>
            <person name="Lashermes P."/>
        </authorList>
    </citation>
    <scope>NUCLEOTIDE SEQUENCE [LARGE SCALE GENOMIC DNA]</scope>
    <source>
        <strain evidence="5">cv. DH200-94</strain>
    </source>
</reference>
<dbReference type="Pfam" id="PF03462">
    <property type="entry name" value="PCRF"/>
    <property type="match status" value="1"/>
</dbReference>
<dbReference type="AlphaFoldDB" id="A0A068V0B9"/>
<dbReference type="SUPFAM" id="SSF75620">
    <property type="entry name" value="Release factor"/>
    <property type="match status" value="1"/>
</dbReference>
<dbReference type="InterPro" id="IPR005139">
    <property type="entry name" value="PCRF"/>
</dbReference>
<dbReference type="Gramene" id="CDP14195">
    <property type="protein sequence ID" value="CDP14195"/>
    <property type="gene ID" value="GSCOC_T00040454001"/>
</dbReference>
<dbReference type="GO" id="GO:0043488">
    <property type="term" value="P:regulation of mRNA stability"/>
    <property type="evidence" value="ECO:0007669"/>
    <property type="project" value="EnsemblPlants"/>
</dbReference>
<evidence type="ECO:0000313" key="4">
    <source>
        <dbReference type="EMBL" id="CDP14195.1"/>
    </source>
</evidence>
<evidence type="ECO:0000259" key="3">
    <source>
        <dbReference type="SMART" id="SM00937"/>
    </source>
</evidence>
<dbReference type="OMA" id="MDSINYD"/>
<dbReference type="Proteomes" id="UP000295252">
    <property type="component" value="Chromosome VIII"/>
</dbReference>
<name>A0A068V0B9_COFCA</name>
<keyword evidence="5" id="KW-1185">Reference proteome</keyword>
<dbReference type="FunCoup" id="A0A068V0B9">
    <property type="interactions" value="795"/>
</dbReference>
<dbReference type="GO" id="GO:0009570">
    <property type="term" value="C:chloroplast stroma"/>
    <property type="evidence" value="ECO:0007669"/>
    <property type="project" value="EnsemblPlants"/>
</dbReference>
<proteinExistence type="inferred from homology"/>
<dbReference type="SMART" id="SM00937">
    <property type="entry name" value="PCRF"/>
    <property type="match status" value="1"/>
</dbReference>
<dbReference type="Gene3D" id="3.30.70.1660">
    <property type="match status" value="1"/>
</dbReference>
<dbReference type="GO" id="GO:0043565">
    <property type="term" value="F:sequence-specific DNA binding"/>
    <property type="evidence" value="ECO:0007669"/>
    <property type="project" value="EnsemblPlants"/>
</dbReference>
<dbReference type="InterPro" id="IPR045853">
    <property type="entry name" value="Pep_chain_release_fac_I_sf"/>
</dbReference>
<feature type="region of interest" description="Disordered" evidence="2">
    <location>
        <begin position="20"/>
        <end position="42"/>
    </location>
</feature>
<dbReference type="EMBL" id="HG739164">
    <property type="protein sequence ID" value="CDP14195.1"/>
    <property type="molecule type" value="Genomic_DNA"/>
</dbReference>
<gene>
    <name evidence="4" type="ORF">GSCOC_T00040454001</name>
</gene>
<feature type="domain" description="Peptide chain release factor" evidence="3">
    <location>
        <begin position="129"/>
        <end position="240"/>
    </location>
</feature>
<dbReference type="Gene3D" id="3.30.160.20">
    <property type="match status" value="1"/>
</dbReference>
<sequence>MAKVAAEPISLSAALSSSASSVRRRHKSSRIRASQPLNDKSNSNKQLGMFALRKKIEDSILSAEILAPTALEQEEARRIQQEKVIRECNLWDDIAQANEFLVNLAESDKVVDALKDLRYKAEEAKLIMELAEMDAINDGLFNQAYSASVYVNKFLKKYEMSKLLNEPYEREGACITIESGHEGIHDERWAEQLVQMYIKWAEKQGHKWRIIEKFPSKNGGIKSAILEFESNFVYGYLMGERGVHRMIKASPDGSLASEGSSATVDVIPLFLESVPDIFIDDKVLMISFSSTDEEYLSRTSPSVHIQHIPTGFTVKATGERSQFANKMKALNRLKAKLLIVLENQRISKVEDIDRSAIVDLWCQETTRRYVFYPAKLVQDVKTGIQLPDLTSVLNGNIEPLIVAHINNRRSCNIIT</sequence>
<evidence type="ECO:0000256" key="1">
    <source>
        <dbReference type="ARBA" id="ARBA00010835"/>
    </source>
</evidence>
<organism evidence="4 5">
    <name type="scientific">Coffea canephora</name>
    <name type="common">Robusta coffee</name>
    <dbReference type="NCBI Taxonomy" id="49390"/>
    <lineage>
        <taxon>Eukaryota</taxon>
        <taxon>Viridiplantae</taxon>
        <taxon>Streptophyta</taxon>
        <taxon>Embryophyta</taxon>
        <taxon>Tracheophyta</taxon>
        <taxon>Spermatophyta</taxon>
        <taxon>Magnoliopsida</taxon>
        <taxon>eudicotyledons</taxon>
        <taxon>Gunneridae</taxon>
        <taxon>Pentapetalae</taxon>
        <taxon>asterids</taxon>
        <taxon>lamiids</taxon>
        <taxon>Gentianales</taxon>
        <taxon>Rubiaceae</taxon>
        <taxon>Ixoroideae</taxon>
        <taxon>Gardenieae complex</taxon>
        <taxon>Bertiereae - Coffeeae clade</taxon>
        <taxon>Coffeeae</taxon>
        <taxon>Coffea</taxon>
    </lineage>
</organism>
<dbReference type="PANTHER" id="PTHR43116:SF4">
    <property type="entry name" value="PEPTIDE CHAIN RELEASE FACTOR PRFB3, CHLOROPLASTIC"/>
    <property type="match status" value="1"/>
</dbReference>
<dbReference type="GO" id="GO:0003730">
    <property type="term" value="F:mRNA 3'-UTR binding"/>
    <property type="evidence" value="ECO:0007669"/>
    <property type="project" value="EnsemblPlants"/>
</dbReference>
<dbReference type="OrthoDB" id="2019491at2759"/>
<dbReference type="InParanoid" id="A0A068V0B9"/>
<comment type="similarity">
    <text evidence="1">Belongs to the prokaryotic/mitochondrial release factor family.</text>
</comment>
<evidence type="ECO:0000256" key="2">
    <source>
        <dbReference type="SAM" id="MobiDB-lite"/>
    </source>
</evidence>
<dbReference type="PhylomeDB" id="A0A068V0B9"/>
<accession>A0A068V0B9</accession>
<dbReference type="GO" id="GO:0009658">
    <property type="term" value="P:chloroplast organization"/>
    <property type="evidence" value="ECO:0007669"/>
    <property type="project" value="EnsemblPlants"/>
</dbReference>
<dbReference type="InterPro" id="IPR000352">
    <property type="entry name" value="Pep_chain_release_fac_I"/>
</dbReference>
<dbReference type="PANTHER" id="PTHR43116">
    <property type="entry name" value="PEPTIDE CHAIN RELEASE FACTOR 2"/>
    <property type="match status" value="1"/>
</dbReference>
<protein>
    <recommendedName>
        <fullName evidence="3">Peptide chain release factor domain-containing protein</fullName>
    </recommendedName>
</protein>
<dbReference type="GO" id="GO:0003747">
    <property type="term" value="F:translation release factor activity"/>
    <property type="evidence" value="ECO:0007669"/>
    <property type="project" value="InterPro"/>
</dbReference>
<dbReference type="Pfam" id="PF00472">
    <property type="entry name" value="RF-1"/>
    <property type="match status" value="1"/>
</dbReference>
<evidence type="ECO:0000313" key="5">
    <source>
        <dbReference type="Proteomes" id="UP000295252"/>
    </source>
</evidence>
<dbReference type="STRING" id="49390.A0A068V0B9"/>